<keyword evidence="3" id="KW-1185">Reference proteome</keyword>
<reference evidence="2" key="1">
    <citation type="submission" date="2023-10" db="EMBL/GenBank/DDBJ databases">
        <authorList>
            <person name="Chen Y."/>
            <person name="Shah S."/>
            <person name="Dougan E. K."/>
            <person name="Thang M."/>
            <person name="Chan C."/>
        </authorList>
    </citation>
    <scope>NUCLEOTIDE SEQUENCE [LARGE SCALE GENOMIC DNA]</scope>
</reference>
<gene>
    <name evidence="2" type="ORF">PCOR1329_LOCUS60389</name>
</gene>
<organism evidence="2 3">
    <name type="scientific">Prorocentrum cordatum</name>
    <dbReference type="NCBI Taxonomy" id="2364126"/>
    <lineage>
        <taxon>Eukaryota</taxon>
        <taxon>Sar</taxon>
        <taxon>Alveolata</taxon>
        <taxon>Dinophyceae</taxon>
        <taxon>Prorocentrales</taxon>
        <taxon>Prorocentraceae</taxon>
        <taxon>Prorocentrum</taxon>
    </lineage>
</organism>
<name>A0ABN9VR39_9DINO</name>
<comment type="caution">
    <text evidence="2">The sequence shown here is derived from an EMBL/GenBank/DDBJ whole genome shotgun (WGS) entry which is preliminary data.</text>
</comment>
<evidence type="ECO:0000256" key="1">
    <source>
        <dbReference type="SAM" id="SignalP"/>
    </source>
</evidence>
<evidence type="ECO:0008006" key="4">
    <source>
        <dbReference type="Google" id="ProtNLM"/>
    </source>
</evidence>
<evidence type="ECO:0000313" key="2">
    <source>
        <dbReference type="EMBL" id="CAK0875820.1"/>
    </source>
</evidence>
<sequence>MCPVLLWTLLRLRADSATRASWSEAPYWFSRVLSVQSGLCSRNRILVGRLRTNVYSLWRGGATALFYTRSDLDGRPNSTSAPQISQGFLCAAFCACLLKLM</sequence>
<dbReference type="EMBL" id="CAUYUJ010017560">
    <property type="protein sequence ID" value="CAK0875820.1"/>
    <property type="molecule type" value="Genomic_DNA"/>
</dbReference>
<protein>
    <recommendedName>
        <fullName evidence="4">Secreted protein</fullName>
    </recommendedName>
</protein>
<dbReference type="Proteomes" id="UP001189429">
    <property type="component" value="Unassembled WGS sequence"/>
</dbReference>
<proteinExistence type="predicted"/>
<feature type="chain" id="PRO_5045076318" description="Secreted protein" evidence="1">
    <location>
        <begin position="18"/>
        <end position="101"/>
    </location>
</feature>
<keyword evidence="1" id="KW-0732">Signal</keyword>
<feature type="signal peptide" evidence="1">
    <location>
        <begin position="1"/>
        <end position="17"/>
    </location>
</feature>
<accession>A0ABN9VR39</accession>
<evidence type="ECO:0000313" key="3">
    <source>
        <dbReference type="Proteomes" id="UP001189429"/>
    </source>
</evidence>